<evidence type="ECO:0000259" key="3">
    <source>
        <dbReference type="Pfam" id="PF00561"/>
    </source>
</evidence>
<dbReference type="SUPFAM" id="SSF53335">
    <property type="entry name" value="S-adenosyl-L-methionine-dependent methyltransferases"/>
    <property type="match status" value="1"/>
</dbReference>
<dbReference type="Gene3D" id="1.10.1740.110">
    <property type="match status" value="1"/>
</dbReference>
<dbReference type="PANTHER" id="PTHR32268">
    <property type="entry name" value="HOMOSERINE O-ACETYLTRANSFERASE"/>
    <property type="match status" value="1"/>
</dbReference>
<evidence type="ECO:0000256" key="1">
    <source>
        <dbReference type="ARBA" id="ARBA00022679"/>
    </source>
</evidence>
<dbReference type="InterPro" id="IPR029063">
    <property type="entry name" value="SAM-dependent_MTases_sf"/>
</dbReference>
<dbReference type="InterPro" id="IPR000073">
    <property type="entry name" value="AB_hydrolase_1"/>
</dbReference>
<dbReference type="AlphaFoldDB" id="A0A0F9SQ48"/>
<organism evidence="4">
    <name type="scientific">marine sediment metagenome</name>
    <dbReference type="NCBI Taxonomy" id="412755"/>
    <lineage>
        <taxon>unclassified sequences</taxon>
        <taxon>metagenomes</taxon>
        <taxon>ecological metagenomes</taxon>
    </lineage>
</organism>
<dbReference type="GO" id="GO:0004414">
    <property type="term" value="F:homoserine O-acetyltransferase activity"/>
    <property type="evidence" value="ECO:0007669"/>
    <property type="project" value="TreeGrafter"/>
</dbReference>
<dbReference type="NCBIfam" id="NF001209">
    <property type="entry name" value="PRK00175.1"/>
    <property type="match status" value="1"/>
</dbReference>
<dbReference type="InterPro" id="IPR010743">
    <property type="entry name" value="Methionine_synth_MetW"/>
</dbReference>
<dbReference type="SUPFAM" id="SSF53474">
    <property type="entry name" value="alpha/beta-Hydrolases"/>
    <property type="match status" value="1"/>
</dbReference>
<dbReference type="HAMAP" id="MF_00296">
    <property type="entry name" value="MetX_acyltransf"/>
    <property type="match status" value="1"/>
</dbReference>
<protein>
    <recommendedName>
        <fullName evidence="3">AB hydrolase-1 domain-containing protein</fullName>
    </recommendedName>
</protein>
<dbReference type="PANTHER" id="PTHR32268:SF11">
    <property type="entry name" value="HOMOSERINE O-ACETYLTRANSFERASE"/>
    <property type="match status" value="1"/>
</dbReference>
<sequence>MTDDAFHSSDSVRTDGPLKHTQTVTFDRPVALELGGRLPGVTVAYETYGRLNEAQSNAVLICHGLSGDSHVAAHDADDDPGWWDVCVGPGKPIDTDRHFVICPNVLGGCRGSTGPSSINPDTGQPYGADFPTITINDMVDAQRMLMDHLGIDSLLAVVGGSMGGQMVMSWAIRYPDHAVGFVPLATAPRVSSQALAFDVVGRNAILHDPNFAGGQYYDQQAGPTIGLALARMIAHVTYLSRESMAQKFDVTRYQPRDVPVEFEKTFSVGSYLGYLGAKFVGRFDPNSYMAITMAIDLFDLGATAEQLMPLFANVPGRWLIVSFSSDWLFPPRQSRTIVRSLLAGARPVSYCNITSSCGHDAFLLADDVAIYGELIRGFLNNLNGGENPLGEQIHRHGRGSIFAAERLDYDHIVDLIEPGASVLDLGCGTGAMLGSLQRRGHEQLVGVEIDEHAILECIRAGLDVIHADLENDLDQFGDKQFDCVVLSRTLQVVHNVQGVMDEMLRIGRQCVVSFPNFGYHKLRKMLAEQGRAPEAGVLRHKWYNTPNLRFLSVADFEDFCSEHGITVHVQQFLDTELGVDVVDDPNLNADLAIFVISR</sequence>
<dbReference type="GO" id="GO:0009092">
    <property type="term" value="P:homoserine metabolic process"/>
    <property type="evidence" value="ECO:0007669"/>
    <property type="project" value="TreeGrafter"/>
</dbReference>
<feature type="domain" description="AB hydrolase-1" evidence="3">
    <location>
        <begin position="57"/>
        <end position="364"/>
    </location>
</feature>
<dbReference type="Gene3D" id="3.40.50.150">
    <property type="entry name" value="Vaccinia Virus protein VP39"/>
    <property type="match status" value="1"/>
</dbReference>
<accession>A0A0F9SQ48</accession>
<gene>
    <name evidence="4" type="ORF">LCGC14_0489850</name>
</gene>
<feature type="region of interest" description="Disordered" evidence="2">
    <location>
        <begin position="1"/>
        <end position="20"/>
    </location>
</feature>
<dbReference type="Gene3D" id="3.40.50.1820">
    <property type="entry name" value="alpha/beta hydrolase"/>
    <property type="match status" value="1"/>
</dbReference>
<dbReference type="GO" id="GO:0009086">
    <property type="term" value="P:methionine biosynthetic process"/>
    <property type="evidence" value="ECO:0007669"/>
    <property type="project" value="TreeGrafter"/>
</dbReference>
<dbReference type="InterPro" id="IPR029058">
    <property type="entry name" value="AB_hydrolase_fold"/>
</dbReference>
<comment type="caution">
    <text evidence="4">The sequence shown here is derived from an EMBL/GenBank/DDBJ whole genome shotgun (WGS) entry which is preliminary data.</text>
</comment>
<proteinExistence type="inferred from homology"/>
<reference evidence="4" key="1">
    <citation type="journal article" date="2015" name="Nature">
        <title>Complex archaea that bridge the gap between prokaryotes and eukaryotes.</title>
        <authorList>
            <person name="Spang A."/>
            <person name="Saw J.H."/>
            <person name="Jorgensen S.L."/>
            <person name="Zaremba-Niedzwiedzka K."/>
            <person name="Martijn J."/>
            <person name="Lind A.E."/>
            <person name="van Eijk R."/>
            <person name="Schleper C."/>
            <person name="Guy L."/>
            <person name="Ettema T.J."/>
        </authorList>
    </citation>
    <scope>NUCLEOTIDE SEQUENCE</scope>
</reference>
<dbReference type="InterPro" id="IPR008220">
    <property type="entry name" value="HAT_MetX-like"/>
</dbReference>
<dbReference type="EMBL" id="LAZR01000549">
    <property type="protein sequence ID" value="KKN64607.1"/>
    <property type="molecule type" value="Genomic_DNA"/>
</dbReference>
<evidence type="ECO:0000313" key="4">
    <source>
        <dbReference type="EMBL" id="KKN64607.1"/>
    </source>
</evidence>
<name>A0A0F9SQ48_9ZZZZ</name>
<dbReference type="Pfam" id="PF00561">
    <property type="entry name" value="Abhydrolase_1"/>
    <property type="match status" value="1"/>
</dbReference>
<keyword evidence="1" id="KW-0808">Transferase</keyword>
<dbReference type="Pfam" id="PF07021">
    <property type="entry name" value="MetW"/>
    <property type="match status" value="1"/>
</dbReference>
<dbReference type="NCBIfam" id="TIGR02081">
    <property type="entry name" value="metW"/>
    <property type="match status" value="1"/>
</dbReference>
<feature type="compositionally biased region" description="Basic and acidic residues" evidence="2">
    <location>
        <begin position="1"/>
        <end position="18"/>
    </location>
</feature>
<dbReference type="CDD" id="cd02440">
    <property type="entry name" value="AdoMet_MTases"/>
    <property type="match status" value="1"/>
</dbReference>
<evidence type="ECO:0000256" key="2">
    <source>
        <dbReference type="SAM" id="MobiDB-lite"/>
    </source>
</evidence>
<dbReference type="NCBIfam" id="TIGR01392">
    <property type="entry name" value="homoserO_Ac_trn"/>
    <property type="match status" value="1"/>
</dbReference>